<dbReference type="EMBL" id="BGZK01000944">
    <property type="protein sequence ID" value="GBP65971.1"/>
    <property type="molecule type" value="Genomic_DNA"/>
</dbReference>
<accession>A0A4C1XQ46</accession>
<dbReference type="AlphaFoldDB" id="A0A4C1XQ46"/>
<organism evidence="1 2">
    <name type="scientific">Eumeta variegata</name>
    <name type="common">Bagworm moth</name>
    <name type="synonym">Eumeta japonica</name>
    <dbReference type="NCBI Taxonomy" id="151549"/>
    <lineage>
        <taxon>Eukaryota</taxon>
        <taxon>Metazoa</taxon>
        <taxon>Ecdysozoa</taxon>
        <taxon>Arthropoda</taxon>
        <taxon>Hexapoda</taxon>
        <taxon>Insecta</taxon>
        <taxon>Pterygota</taxon>
        <taxon>Neoptera</taxon>
        <taxon>Endopterygota</taxon>
        <taxon>Lepidoptera</taxon>
        <taxon>Glossata</taxon>
        <taxon>Ditrysia</taxon>
        <taxon>Tineoidea</taxon>
        <taxon>Psychidae</taxon>
        <taxon>Oiketicinae</taxon>
        <taxon>Eumeta</taxon>
    </lineage>
</organism>
<gene>
    <name evidence="1" type="ORF">EVAR_45892_1</name>
</gene>
<proteinExistence type="predicted"/>
<name>A0A4C1XQ46_EUMVA</name>
<sequence>MDHSGGDNDGFGWWKKIDITRAAMRLEAWFEVEVLLRTQGYVARLQKLTLAIRVVHDRKRSSFLSQSVTS</sequence>
<evidence type="ECO:0000313" key="2">
    <source>
        <dbReference type="Proteomes" id="UP000299102"/>
    </source>
</evidence>
<dbReference type="Proteomes" id="UP000299102">
    <property type="component" value="Unassembled WGS sequence"/>
</dbReference>
<reference evidence="1 2" key="1">
    <citation type="journal article" date="2019" name="Commun. Biol.">
        <title>The bagworm genome reveals a unique fibroin gene that provides high tensile strength.</title>
        <authorList>
            <person name="Kono N."/>
            <person name="Nakamura H."/>
            <person name="Ohtoshi R."/>
            <person name="Tomita M."/>
            <person name="Numata K."/>
            <person name="Arakawa K."/>
        </authorList>
    </citation>
    <scope>NUCLEOTIDE SEQUENCE [LARGE SCALE GENOMIC DNA]</scope>
</reference>
<evidence type="ECO:0000313" key="1">
    <source>
        <dbReference type="EMBL" id="GBP65971.1"/>
    </source>
</evidence>
<protein>
    <submittedName>
        <fullName evidence="1">Uncharacterized protein</fullName>
    </submittedName>
</protein>
<comment type="caution">
    <text evidence="1">The sequence shown here is derived from an EMBL/GenBank/DDBJ whole genome shotgun (WGS) entry which is preliminary data.</text>
</comment>
<keyword evidence="2" id="KW-1185">Reference proteome</keyword>